<dbReference type="PANTHER" id="PTHR35526">
    <property type="entry name" value="ANTI-SIGMA-F FACTOR RSBW-RELATED"/>
    <property type="match status" value="1"/>
</dbReference>
<evidence type="ECO:0000313" key="5">
    <source>
        <dbReference type="Proteomes" id="UP000319103"/>
    </source>
</evidence>
<gene>
    <name evidence="4" type="ORF">E6W39_04310</name>
</gene>
<accession>A0A540VXX0</accession>
<dbReference type="RefSeq" id="WP_141632335.1">
    <property type="nucleotide sequence ID" value="NZ_VIGB01000003.1"/>
</dbReference>
<dbReference type="Gene3D" id="3.30.565.10">
    <property type="entry name" value="Histidine kinase-like ATPase, C-terminal domain"/>
    <property type="match status" value="1"/>
</dbReference>
<dbReference type="EMBL" id="VIGB01000003">
    <property type="protein sequence ID" value="TQF01605.1"/>
    <property type="molecule type" value="Genomic_DNA"/>
</dbReference>
<evidence type="ECO:0000313" key="4">
    <source>
        <dbReference type="EMBL" id="TQF01605.1"/>
    </source>
</evidence>
<reference evidence="4 5" key="1">
    <citation type="submission" date="2019-06" db="EMBL/GenBank/DDBJ databases">
        <title>Description of Kitasatospora acidophila sp. nov. isolated from pine grove soil, and reclassification of Streptomyces novaecaesareae to Kitasatospora novaeceasareae comb. nov.</title>
        <authorList>
            <person name="Kim M.J."/>
        </authorList>
    </citation>
    <scope>NUCLEOTIDE SEQUENCE [LARGE SCALE GENOMIC DNA]</scope>
    <source>
        <strain evidence="4 5">MMS16-CNU292</strain>
    </source>
</reference>
<sequence>MVKFTTTATSSEVRAIRARLAADLRTAGVPLSDDEDFTLRLLISEVATNGVLHGAGGGNPAQWLTIEADLHHDTHRLRVSVSDPGLGRPVLGPFDTDDEHGRGMQLVAELAAAHGCEPDPYGGGKRVWFELPLQGLDRLPARHATQEPPHGWPRTDTLAPLALRP</sequence>
<feature type="region of interest" description="Disordered" evidence="2">
    <location>
        <begin position="142"/>
        <end position="165"/>
    </location>
</feature>
<dbReference type="InterPro" id="IPR036890">
    <property type="entry name" value="HATPase_C_sf"/>
</dbReference>
<dbReference type="OrthoDB" id="4251531at2"/>
<evidence type="ECO:0000256" key="2">
    <source>
        <dbReference type="SAM" id="MobiDB-lite"/>
    </source>
</evidence>
<dbReference type="GO" id="GO:0004674">
    <property type="term" value="F:protein serine/threonine kinase activity"/>
    <property type="evidence" value="ECO:0007669"/>
    <property type="project" value="UniProtKB-KW"/>
</dbReference>
<keyword evidence="1" id="KW-0418">Kinase</keyword>
<feature type="domain" description="Histidine kinase/HSP90-like ATPase" evidence="3">
    <location>
        <begin position="38"/>
        <end position="134"/>
    </location>
</feature>
<dbReference type="SUPFAM" id="SSF55874">
    <property type="entry name" value="ATPase domain of HSP90 chaperone/DNA topoisomerase II/histidine kinase"/>
    <property type="match status" value="1"/>
</dbReference>
<dbReference type="GO" id="GO:0005524">
    <property type="term" value="F:ATP binding"/>
    <property type="evidence" value="ECO:0007669"/>
    <property type="project" value="UniProtKB-KW"/>
</dbReference>
<keyword evidence="4" id="KW-0547">Nucleotide-binding</keyword>
<dbReference type="Proteomes" id="UP000319103">
    <property type="component" value="Unassembled WGS sequence"/>
</dbReference>
<proteinExistence type="predicted"/>
<dbReference type="InterPro" id="IPR003594">
    <property type="entry name" value="HATPase_dom"/>
</dbReference>
<keyword evidence="4" id="KW-0067">ATP-binding</keyword>
<dbReference type="AlphaFoldDB" id="A0A540VXX0"/>
<name>A0A540VXX0_9ACTN</name>
<evidence type="ECO:0000256" key="1">
    <source>
        <dbReference type="ARBA" id="ARBA00022527"/>
    </source>
</evidence>
<keyword evidence="1" id="KW-0723">Serine/threonine-protein kinase</keyword>
<keyword evidence="5" id="KW-1185">Reference proteome</keyword>
<keyword evidence="1" id="KW-0808">Transferase</keyword>
<organism evidence="4 5">
    <name type="scientific">Kitasatospora acidiphila</name>
    <dbReference type="NCBI Taxonomy" id="2567942"/>
    <lineage>
        <taxon>Bacteria</taxon>
        <taxon>Bacillati</taxon>
        <taxon>Actinomycetota</taxon>
        <taxon>Actinomycetes</taxon>
        <taxon>Kitasatosporales</taxon>
        <taxon>Streptomycetaceae</taxon>
        <taxon>Kitasatospora</taxon>
    </lineage>
</organism>
<dbReference type="Pfam" id="PF02518">
    <property type="entry name" value="HATPase_c"/>
    <property type="match status" value="1"/>
</dbReference>
<protein>
    <submittedName>
        <fullName evidence="4">ATP-binding protein</fullName>
    </submittedName>
</protein>
<evidence type="ECO:0000259" key="3">
    <source>
        <dbReference type="Pfam" id="PF02518"/>
    </source>
</evidence>
<dbReference type="CDD" id="cd16936">
    <property type="entry name" value="HATPase_RsbW-like"/>
    <property type="match status" value="1"/>
</dbReference>
<dbReference type="InterPro" id="IPR050267">
    <property type="entry name" value="Anti-sigma-factor_SerPK"/>
</dbReference>
<dbReference type="PANTHER" id="PTHR35526:SF3">
    <property type="entry name" value="ANTI-SIGMA-F FACTOR RSBW"/>
    <property type="match status" value="1"/>
</dbReference>
<comment type="caution">
    <text evidence="4">The sequence shown here is derived from an EMBL/GenBank/DDBJ whole genome shotgun (WGS) entry which is preliminary data.</text>
</comment>